<protein>
    <submittedName>
        <fullName evidence="2">Uncharacterized protein</fullName>
    </submittedName>
</protein>
<evidence type="ECO:0000313" key="2">
    <source>
        <dbReference type="EMBL" id="KAK7356586.1"/>
    </source>
</evidence>
<feature type="region of interest" description="Disordered" evidence="1">
    <location>
        <begin position="44"/>
        <end position="89"/>
    </location>
</feature>
<dbReference type="EMBL" id="JAYMYR010000006">
    <property type="protein sequence ID" value="KAK7356586.1"/>
    <property type="molecule type" value="Genomic_DNA"/>
</dbReference>
<dbReference type="Proteomes" id="UP001374584">
    <property type="component" value="Unassembled WGS sequence"/>
</dbReference>
<name>A0AAN9R2N6_PHACN</name>
<comment type="caution">
    <text evidence="2">The sequence shown here is derived from an EMBL/GenBank/DDBJ whole genome shotgun (WGS) entry which is preliminary data.</text>
</comment>
<keyword evidence="3" id="KW-1185">Reference proteome</keyword>
<organism evidence="2 3">
    <name type="scientific">Phaseolus coccineus</name>
    <name type="common">Scarlet runner bean</name>
    <name type="synonym">Phaseolus multiflorus</name>
    <dbReference type="NCBI Taxonomy" id="3886"/>
    <lineage>
        <taxon>Eukaryota</taxon>
        <taxon>Viridiplantae</taxon>
        <taxon>Streptophyta</taxon>
        <taxon>Embryophyta</taxon>
        <taxon>Tracheophyta</taxon>
        <taxon>Spermatophyta</taxon>
        <taxon>Magnoliopsida</taxon>
        <taxon>eudicotyledons</taxon>
        <taxon>Gunneridae</taxon>
        <taxon>Pentapetalae</taxon>
        <taxon>rosids</taxon>
        <taxon>fabids</taxon>
        <taxon>Fabales</taxon>
        <taxon>Fabaceae</taxon>
        <taxon>Papilionoideae</taxon>
        <taxon>50 kb inversion clade</taxon>
        <taxon>NPAAA clade</taxon>
        <taxon>indigoferoid/millettioid clade</taxon>
        <taxon>Phaseoleae</taxon>
        <taxon>Phaseolus</taxon>
    </lineage>
</organism>
<accession>A0AAN9R2N6</accession>
<gene>
    <name evidence="2" type="ORF">VNO80_15861</name>
</gene>
<dbReference type="AlphaFoldDB" id="A0AAN9R2N6"/>
<sequence>MPTSLQCLFQSLSSLPAHSSDFMPSIRLLPYQVRPGVNFSGDVFHQPAPSTASRTDAETDSPRFKIGNKKKGLVAGTDGDEGNRADAAGYREPQGVPLLLCEVGRTSERNLDRTRSAGQRGLTFVMRPYSESFPLPGYAAGAWFSSTFLRLL</sequence>
<reference evidence="2 3" key="1">
    <citation type="submission" date="2024-01" db="EMBL/GenBank/DDBJ databases">
        <title>The genomes of 5 underutilized Papilionoideae crops provide insights into root nodulation and disease resistanc.</title>
        <authorList>
            <person name="Jiang F."/>
        </authorList>
    </citation>
    <scope>NUCLEOTIDE SEQUENCE [LARGE SCALE GENOMIC DNA]</scope>
    <source>
        <strain evidence="2">JINMINGXINNONG_FW02</strain>
        <tissue evidence="2">Leaves</tissue>
    </source>
</reference>
<proteinExistence type="predicted"/>
<evidence type="ECO:0000256" key="1">
    <source>
        <dbReference type="SAM" id="MobiDB-lite"/>
    </source>
</evidence>
<evidence type="ECO:0000313" key="3">
    <source>
        <dbReference type="Proteomes" id="UP001374584"/>
    </source>
</evidence>